<evidence type="ECO:0000313" key="4">
    <source>
        <dbReference type="Proteomes" id="UP000095787"/>
    </source>
</evidence>
<feature type="transmembrane region" description="Helical" evidence="1">
    <location>
        <begin position="48"/>
        <end position="72"/>
    </location>
</feature>
<proteinExistence type="predicted"/>
<evidence type="ECO:0000313" key="2">
    <source>
        <dbReference type="EMBL" id="CUN86949.1"/>
    </source>
</evidence>
<keyword evidence="1" id="KW-0812">Transmembrane</keyword>
<accession>A0A174AGB0</accession>
<protein>
    <submittedName>
        <fullName evidence="2">Conjugal transfer protein TrbP</fullName>
    </submittedName>
    <submittedName>
        <fullName evidence="3">Pilus assembly protein</fullName>
    </submittedName>
</protein>
<feature type="transmembrane region" description="Helical" evidence="1">
    <location>
        <begin position="84"/>
        <end position="108"/>
    </location>
</feature>
<keyword evidence="1" id="KW-0472">Membrane</keyword>
<sequence>MKKIISGSTLKILAMIFMVIDHFGQVVLKNGIILHAPYSMFTDEQFDMLMSTVNICHILGRIAFPVFCFLLVEGFFHTHNLKKYILNLGIFALISEPVYDLACAGTLFSLGQQNVLFTLLLGLIILTIIKRSHKNVIISFAAIVVGAYISYICNLDGWYYGIALISVFYLFYDMPALKYTASILVMYICGLNFTISGFIDPYFLTAATSLLFISMYNGERGMKMKYFFYIFYPGHLFIFYLVSLIL</sequence>
<feature type="transmembrane region" description="Helical" evidence="1">
    <location>
        <begin position="226"/>
        <end position="245"/>
    </location>
</feature>
<dbReference type="InterPro" id="IPR008875">
    <property type="entry name" value="TraX"/>
</dbReference>
<reference evidence="2 4" key="1">
    <citation type="submission" date="2015-09" db="EMBL/GenBank/DDBJ databases">
        <authorList>
            <consortium name="Pathogen Informatics"/>
        </authorList>
    </citation>
    <scope>NUCLEOTIDE SEQUENCE [LARGE SCALE GENOMIC DNA]</scope>
    <source>
        <strain evidence="2 4">2789STDY5834841</strain>
    </source>
</reference>
<name>A0A174AGB0_9FIRM</name>
<organism evidence="2 4">
    <name type="scientific">[Ruminococcus] torques</name>
    <dbReference type="NCBI Taxonomy" id="33039"/>
    <lineage>
        <taxon>Bacteria</taxon>
        <taxon>Bacillati</taxon>
        <taxon>Bacillota</taxon>
        <taxon>Clostridia</taxon>
        <taxon>Lachnospirales</taxon>
        <taxon>Lachnospiraceae</taxon>
        <taxon>Mediterraneibacter</taxon>
    </lineage>
</organism>
<dbReference type="Proteomes" id="UP000292665">
    <property type="component" value="Unassembled WGS sequence"/>
</dbReference>
<evidence type="ECO:0000256" key="1">
    <source>
        <dbReference type="SAM" id="Phobius"/>
    </source>
</evidence>
<reference evidence="3 5" key="2">
    <citation type="journal article" date="2019" name="Science, e1252229">
        <title>Invertible promoters mediate bacterial phase variation, antibiotic resistance, and host adaptation in the gut.</title>
        <authorList>
            <person name="Jiang X."/>
            <person name="Hall A.B."/>
            <person name="Arthur T.D."/>
            <person name="Plichta D.R."/>
            <person name="Covington C.T."/>
            <person name="Poyet M."/>
            <person name="Crothers J."/>
            <person name="Moses P.L."/>
            <person name="Tolonen A.C."/>
            <person name="Vlamakis H."/>
            <person name="Alm E.J."/>
            <person name="Xavier R.J."/>
        </authorList>
    </citation>
    <scope>NUCLEOTIDE SEQUENCE [LARGE SCALE GENOMIC DNA]</scope>
    <source>
        <strain evidence="3">Aa_0143</strain>
        <strain evidence="5">aa_0143</strain>
    </source>
</reference>
<dbReference type="EMBL" id="CYZO01000010">
    <property type="protein sequence ID" value="CUN86949.1"/>
    <property type="molecule type" value="Genomic_DNA"/>
</dbReference>
<dbReference type="Pfam" id="PF05857">
    <property type="entry name" value="TraX"/>
    <property type="match status" value="1"/>
</dbReference>
<dbReference type="AlphaFoldDB" id="A0A174AGB0"/>
<dbReference type="RefSeq" id="WP_004845246.1">
    <property type="nucleotide sequence ID" value="NZ_AP028249.1"/>
</dbReference>
<dbReference type="EMBL" id="RCYR01000006">
    <property type="protein sequence ID" value="RYS80877.1"/>
    <property type="molecule type" value="Genomic_DNA"/>
</dbReference>
<dbReference type="GeneID" id="97329480"/>
<evidence type="ECO:0000313" key="3">
    <source>
        <dbReference type="EMBL" id="RYS80877.1"/>
    </source>
</evidence>
<keyword evidence="1" id="KW-1133">Transmembrane helix</keyword>
<feature type="transmembrane region" description="Helical" evidence="1">
    <location>
        <begin position="114"/>
        <end position="129"/>
    </location>
</feature>
<feature type="transmembrane region" description="Helical" evidence="1">
    <location>
        <begin position="184"/>
        <end position="214"/>
    </location>
</feature>
<gene>
    <name evidence="3" type="ORF">EAI93_05060</name>
    <name evidence="2" type="ORF">ERS852456_01026</name>
</gene>
<feature type="transmembrane region" description="Helical" evidence="1">
    <location>
        <begin position="136"/>
        <end position="152"/>
    </location>
</feature>
<evidence type="ECO:0000313" key="5">
    <source>
        <dbReference type="Proteomes" id="UP000292665"/>
    </source>
</evidence>
<dbReference type="Proteomes" id="UP000095787">
    <property type="component" value="Unassembled WGS sequence"/>
</dbReference>
<feature type="transmembrane region" description="Helical" evidence="1">
    <location>
        <begin position="12"/>
        <end position="28"/>
    </location>
</feature>